<gene>
    <name evidence="1" type="ORF">K435DRAFT_661492</name>
</gene>
<proteinExistence type="predicted"/>
<evidence type="ECO:0000313" key="1">
    <source>
        <dbReference type="EMBL" id="THU98193.1"/>
    </source>
</evidence>
<name>A0A4S8M8L5_DENBC</name>
<dbReference type="Proteomes" id="UP000297245">
    <property type="component" value="Unassembled WGS sequence"/>
</dbReference>
<dbReference type="EMBL" id="ML179141">
    <property type="protein sequence ID" value="THU98193.1"/>
    <property type="molecule type" value="Genomic_DNA"/>
</dbReference>
<sequence length="68" mass="7509">MVVYDPNGPHASLYDVDEDIYFFTASGILFCSRRTPASTVIIFADLYRTPVPLSALGPLILISHIISH</sequence>
<organism evidence="1 2">
    <name type="scientific">Dendrothele bispora (strain CBS 962.96)</name>
    <dbReference type="NCBI Taxonomy" id="1314807"/>
    <lineage>
        <taxon>Eukaryota</taxon>
        <taxon>Fungi</taxon>
        <taxon>Dikarya</taxon>
        <taxon>Basidiomycota</taxon>
        <taxon>Agaricomycotina</taxon>
        <taxon>Agaricomycetes</taxon>
        <taxon>Agaricomycetidae</taxon>
        <taxon>Agaricales</taxon>
        <taxon>Agaricales incertae sedis</taxon>
        <taxon>Dendrothele</taxon>
    </lineage>
</organism>
<protein>
    <submittedName>
        <fullName evidence="1">Uncharacterized protein</fullName>
    </submittedName>
</protein>
<dbReference type="AlphaFoldDB" id="A0A4S8M8L5"/>
<keyword evidence="2" id="KW-1185">Reference proteome</keyword>
<reference evidence="1 2" key="1">
    <citation type="journal article" date="2019" name="Nat. Ecol. Evol.">
        <title>Megaphylogeny resolves global patterns of mushroom evolution.</title>
        <authorList>
            <person name="Varga T."/>
            <person name="Krizsan K."/>
            <person name="Foldi C."/>
            <person name="Dima B."/>
            <person name="Sanchez-Garcia M."/>
            <person name="Sanchez-Ramirez S."/>
            <person name="Szollosi G.J."/>
            <person name="Szarkandi J.G."/>
            <person name="Papp V."/>
            <person name="Albert L."/>
            <person name="Andreopoulos W."/>
            <person name="Angelini C."/>
            <person name="Antonin V."/>
            <person name="Barry K.W."/>
            <person name="Bougher N.L."/>
            <person name="Buchanan P."/>
            <person name="Buyck B."/>
            <person name="Bense V."/>
            <person name="Catcheside P."/>
            <person name="Chovatia M."/>
            <person name="Cooper J."/>
            <person name="Damon W."/>
            <person name="Desjardin D."/>
            <person name="Finy P."/>
            <person name="Geml J."/>
            <person name="Haridas S."/>
            <person name="Hughes K."/>
            <person name="Justo A."/>
            <person name="Karasinski D."/>
            <person name="Kautmanova I."/>
            <person name="Kiss B."/>
            <person name="Kocsube S."/>
            <person name="Kotiranta H."/>
            <person name="LaButti K.M."/>
            <person name="Lechner B.E."/>
            <person name="Liimatainen K."/>
            <person name="Lipzen A."/>
            <person name="Lukacs Z."/>
            <person name="Mihaltcheva S."/>
            <person name="Morgado L.N."/>
            <person name="Niskanen T."/>
            <person name="Noordeloos M.E."/>
            <person name="Ohm R.A."/>
            <person name="Ortiz-Santana B."/>
            <person name="Ovrebo C."/>
            <person name="Racz N."/>
            <person name="Riley R."/>
            <person name="Savchenko A."/>
            <person name="Shiryaev A."/>
            <person name="Soop K."/>
            <person name="Spirin V."/>
            <person name="Szebenyi C."/>
            <person name="Tomsovsky M."/>
            <person name="Tulloss R.E."/>
            <person name="Uehling J."/>
            <person name="Grigoriev I.V."/>
            <person name="Vagvolgyi C."/>
            <person name="Papp T."/>
            <person name="Martin F.M."/>
            <person name="Miettinen O."/>
            <person name="Hibbett D.S."/>
            <person name="Nagy L.G."/>
        </authorList>
    </citation>
    <scope>NUCLEOTIDE SEQUENCE [LARGE SCALE GENOMIC DNA]</scope>
    <source>
        <strain evidence="1 2">CBS 962.96</strain>
    </source>
</reference>
<evidence type="ECO:0000313" key="2">
    <source>
        <dbReference type="Proteomes" id="UP000297245"/>
    </source>
</evidence>
<accession>A0A4S8M8L5</accession>